<proteinExistence type="inferred from homology"/>
<keyword evidence="3" id="KW-1003">Cell membrane</keyword>
<feature type="transmembrane region" description="Helical" evidence="9">
    <location>
        <begin position="131"/>
        <end position="150"/>
    </location>
</feature>
<name>A0A330M3U2_9GAMM</name>
<evidence type="ECO:0000256" key="3">
    <source>
        <dbReference type="ARBA" id="ARBA00022475"/>
    </source>
</evidence>
<dbReference type="GO" id="GO:0005886">
    <property type="term" value="C:plasma membrane"/>
    <property type="evidence" value="ECO:0007669"/>
    <property type="project" value="UniProtKB-SubCell"/>
</dbReference>
<evidence type="ECO:0000256" key="4">
    <source>
        <dbReference type="ARBA" id="ARBA00022519"/>
    </source>
</evidence>
<evidence type="ECO:0000256" key="1">
    <source>
        <dbReference type="ARBA" id="ARBA00004429"/>
    </source>
</evidence>
<dbReference type="Proteomes" id="UP000250123">
    <property type="component" value="Chromosome SHEWBE"/>
</dbReference>
<feature type="transmembrane region" description="Helical" evidence="9">
    <location>
        <begin position="99"/>
        <end position="119"/>
    </location>
</feature>
<gene>
    <name evidence="10" type="ORF">SHEWBE_2137</name>
</gene>
<reference evidence="11" key="1">
    <citation type="submission" date="2018-06" db="EMBL/GenBank/DDBJ databases">
        <authorList>
            <person name="Cea G.-C."/>
            <person name="William W."/>
        </authorList>
    </citation>
    <scope>NUCLEOTIDE SEQUENCE [LARGE SCALE GENOMIC DNA]</scope>
    <source>
        <strain evidence="11">DB21MT-2</strain>
    </source>
</reference>
<dbReference type="PANTHER" id="PTHR39342:SF1">
    <property type="entry name" value="UPF0283 MEMBRANE PROTEIN YCJF"/>
    <property type="match status" value="1"/>
</dbReference>
<evidence type="ECO:0000313" key="10">
    <source>
        <dbReference type="EMBL" id="SQH76103.1"/>
    </source>
</evidence>
<dbReference type="NCBIfam" id="TIGR01620">
    <property type="entry name" value="hyp_HI0043"/>
    <property type="match status" value="1"/>
</dbReference>
<protein>
    <recommendedName>
        <fullName evidence="12">TIGR01620 family protein</fullName>
    </recommendedName>
</protein>
<dbReference type="RefSeq" id="WP_112352393.1">
    <property type="nucleotide sequence ID" value="NZ_LS483452.1"/>
</dbReference>
<evidence type="ECO:0000256" key="7">
    <source>
        <dbReference type="ARBA" id="ARBA00023136"/>
    </source>
</evidence>
<evidence type="ECO:0000313" key="11">
    <source>
        <dbReference type="Proteomes" id="UP000250123"/>
    </source>
</evidence>
<organism evidence="10 11">
    <name type="scientific">Shewanella benthica</name>
    <dbReference type="NCBI Taxonomy" id="43661"/>
    <lineage>
        <taxon>Bacteria</taxon>
        <taxon>Pseudomonadati</taxon>
        <taxon>Pseudomonadota</taxon>
        <taxon>Gammaproteobacteria</taxon>
        <taxon>Alteromonadales</taxon>
        <taxon>Shewanellaceae</taxon>
        <taxon>Shewanella</taxon>
    </lineage>
</organism>
<evidence type="ECO:0000256" key="2">
    <source>
        <dbReference type="ARBA" id="ARBA00008255"/>
    </source>
</evidence>
<dbReference type="KEGG" id="sbk:SHEWBE_2137"/>
<comment type="subcellular location">
    <subcellularLocation>
        <location evidence="1">Cell inner membrane</location>
        <topology evidence="1">Multi-pass membrane protein</topology>
    </subcellularLocation>
</comment>
<dbReference type="OrthoDB" id="958025at2"/>
<dbReference type="PANTHER" id="PTHR39342">
    <property type="entry name" value="UPF0283 MEMBRANE PROTEIN YCJF"/>
    <property type="match status" value="1"/>
</dbReference>
<sequence length="393" mass="43798">MKDRDVAPSQEEMQGAKSNIANSIKPKQVFESRVDEAAPSLREAQRFEQQAQFIQTPDDNEAEALTDEVIDNEVASSLSERSGLFEKSISRATKPQRSLLAKLIIMGLIALAITETTLGLRDAWLESPWLFGLYSSVTLLISLWAGKLIFREWRHFLRLKSVEEAQQTGDRLAQSMQQGEADKFIGDIITNLPAGIDFTQYHDASRDGHNDAEKLILFDEIILRDRDKVAKKIVRRFAQESALLLAASPLAVLDMAIILWRNQRMIVKIAHCYGIELGYWSRIKLIRGVITNIIYAGTSEIATDLGTQLLSVEMSGKLSARLGQGLGGGLLTARLGYQAMALCRPLSFKESSRPRLSGMHKELLLDLKELSSSVFNGKVKEKVKCNKDFTSGT</sequence>
<comment type="similarity">
    <text evidence="2">Belongs to the UPF0283 family.</text>
</comment>
<keyword evidence="4" id="KW-0997">Cell inner membrane</keyword>
<evidence type="ECO:0000256" key="5">
    <source>
        <dbReference type="ARBA" id="ARBA00022692"/>
    </source>
</evidence>
<dbReference type="InterPro" id="IPR021147">
    <property type="entry name" value="DUF697"/>
</dbReference>
<evidence type="ECO:0000256" key="9">
    <source>
        <dbReference type="SAM" id="Phobius"/>
    </source>
</evidence>
<feature type="region of interest" description="Disordered" evidence="8">
    <location>
        <begin position="1"/>
        <end position="24"/>
    </location>
</feature>
<evidence type="ECO:0000256" key="6">
    <source>
        <dbReference type="ARBA" id="ARBA00022989"/>
    </source>
</evidence>
<dbReference type="AlphaFoldDB" id="A0A330M3U2"/>
<evidence type="ECO:0000256" key="8">
    <source>
        <dbReference type="SAM" id="MobiDB-lite"/>
    </source>
</evidence>
<keyword evidence="7 9" id="KW-0472">Membrane</keyword>
<feature type="transmembrane region" description="Helical" evidence="9">
    <location>
        <begin position="241"/>
        <end position="260"/>
    </location>
</feature>
<keyword evidence="6 9" id="KW-1133">Transmembrane helix</keyword>
<dbReference type="Pfam" id="PF05128">
    <property type="entry name" value="DUF697"/>
    <property type="match status" value="1"/>
</dbReference>
<accession>A0A330M3U2</accession>
<evidence type="ECO:0008006" key="12">
    <source>
        <dbReference type="Google" id="ProtNLM"/>
    </source>
</evidence>
<dbReference type="EMBL" id="LS483452">
    <property type="protein sequence ID" value="SQH76103.1"/>
    <property type="molecule type" value="Genomic_DNA"/>
</dbReference>
<keyword evidence="5 9" id="KW-0812">Transmembrane</keyword>
<dbReference type="InterPro" id="IPR006507">
    <property type="entry name" value="UPF0283"/>
</dbReference>